<sequence length="952" mass="106760">MNFLDKRIVLFIGVLFHVVFFRSIFDIYFMSPLIHGMKHWKSTEEAPARRLFLMVGDGLRADKCLDTITHPTTGETGYLAPFIRSKILNDGTFGISHTRVPTESRPGHVALIAGFYEDVSAVTKGWKENPVDFDSVFNQSRHTYSYGSPDILPMFSRGASDEDRVDAIMYGHEFEDFTKSSIELDQFVFDKVDALFDQAETDPELNAKLRQDKVVFFLHLLGIDTAGHSNRPYSAEYYDNIKYIDAKIKELTKRIDAFYDDGKTAYVFTADHGMSDWGSHGDGHPDNTRTPLVAWGAGVAKPIRDDLGDHDDYSKPWDLNSVKRNDVNQADVASLMSYLVGLNYPANSVGEIPLAFIDANNKVKAEAIYANSMSIVEQYFVKEKATSSQLHYVQYPAFAELSAQDRSLKIQQLIKDEKYTEAIETAEELMKEALKGLRYLQTYNWLFLRSLVTLGYIGWIGYASLSFLHTFVVVDNDAKTKGTLNFVVPGASVVVLAGLLTFLAKQNSPFYYNFYAIFPVFFWEEIVRNWNTFTRGAKLLVTRTHPTNPMVTAVGYVVLTVVVMEAIVFGYFYRETFSLCFWAAAVWPFVQDFKTATNNKVLAAAWSVVCLVLSVFTLLPANKVESLPQILGAGLIMVLSSGIAVARLSVVIQFSSFTRAVVGLQLGLIALATTVTRSAVLSLQARQGLPLGCQIIGWITLVASVIVPFAHSWRPVPDYRFRMLTIYMAFAPTFIILTVSFEGLFYIAFFALLVIWLQLEYKFTESRRLASSASTTTTDETESKPHEVDLNEVRLALFFFYFAQIGFFGIGNIASISSFTLDSVRRLIPVFNPFSMGALLIFKILCPFVVLSATLGILNIRLGLIKSTLFGIVLGVSDILTLNFFYLVKDEGSWLEIGTGISHFSIASFLCMFMILLEYLSGILTSGIELGRSDKSVNKPRIEELVETKKEK</sequence>
<dbReference type="Pfam" id="PF01663">
    <property type="entry name" value="Phosphodiest"/>
    <property type="match status" value="1"/>
</dbReference>
<keyword evidence="11" id="KW-0325">Glycoprotein</keyword>
<dbReference type="Gene3D" id="3.40.720.10">
    <property type="entry name" value="Alkaline Phosphatase, subunit A"/>
    <property type="match status" value="1"/>
</dbReference>
<comment type="similarity">
    <text evidence="3 14">Belongs to the PIGG/PIGN/PIGO family. PIGN subfamily.</text>
</comment>
<reference evidence="16" key="1">
    <citation type="submission" date="2014-03" db="EMBL/GenBank/DDBJ databases">
        <authorList>
            <person name="Casaregola S."/>
        </authorList>
    </citation>
    <scope>NUCLEOTIDE SEQUENCE [LARGE SCALE GENOMIC DNA]</scope>
    <source>
        <strain evidence="16">CLIB 918</strain>
    </source>
</reference>
<keyword evidence="5 14" id="KW-0337">GPI-anchor biosynthesis</keyword>
<feature type="transmembrane region" description="Helical" evidence="14">
    <location>
        <begin position="486"/>
        <end position="504"/>
    </location>
</feature>
<feature type="transmembrane region" description="Helical" evidence="14">
    <location>
        <begin position="900"/>
        <end position="920"/>
    </location>
</feature>
<evidence type="ECO:0000256" key="1">
    <source>
        <dbReference type="ARBA" id="ARBA00004477"/>
    </source>
</evidence>
<keyword evidence="17" id="KW-1185">Reference proteome</keyword>
<comment type="pathway">
    <text evidence="2 14">Glycolipid biosynthesis; glycosylphosphatidylinositol-anchor biosynthesis.</text>
</comment>
<dbReference type="AlphaFoldDB" id="A0A0J9XAZ0"/>
<accession>A0A0J9XAZ0</accession>
<evidence type="ECO:0000256" key="9">
    <source>
        <dbReference type="ARBA" id="ARBA00022989"/>
    </source>
</evidence>
<evidence type="ECO:0000313" key="16">
    <source>
        <dbReference type="EMBL" id="CDO54336.1"/>
    </source>
</evidence>
<keyword evidence="12" id="KW-0961">Cell wall biogenesis/degradation</keyword>
<dbReference type="InterPro" id="IPR017852">
    <property type="entry name" value="GPI_EtnP_transferase_1_C"/>
</dbReference>
<dbReference type="EC" id="2.-.-.-" evidence="14"/>
<dbReference type="PANTHER" id="PTHR12250">
    <property type="entry name" value="PHOSPHATIDYLINOSITOL GLYCAN, CLASS N"/>
    <property type="match status" value="1"/>
</dbReference>
<dbReference type="InterPro" id="IPR002591">
    <property type="entry name" value="Phosphodiest/P_Trfase"/>
</dbReference>
<evidence type="ECO:0000256" key="12">
    <source>
        <dbReference type="ARBA" id="ARBA00023316"/>
    </source>
</evidence>
<dbReference type="EMBL" id="CCBN010000007">
    <property type="protein sequence ID" value="CDO54336.1"/>
    <property type="molecule type" value="Genomic_DNA"/>
</dbReference>
<dbReference type="GO" id="GO:0005789">
    <property type="term" value="C:endoplasmic reticulum membrane"/>
    <property type="evidence" value="ECO:0007669"/>
    <property type="project" value="UniProtKB-SubCell"/>
</dbReference>
<dbReference type="UniPathway" id="UPA00196"/>
<feature type="transmembrane region" description="Helical" evidence="14">
    <location>
        <begin position="869"/>
        <end position="888"/>
    </location>
</feature>
<feature type="transmembrane region" description="Helical" evidence="14">
    <location>
        <begin position="726"/>
        <end position="759"/>
    </location>
</feature>
<feature type="transmembrane region" description="Helical" evidence="14">
    <location>
        <begin position="660"/>
        <end position="683"/>
    </location>
</feature>
<dbReference type="FunFam" id="3.40.720.10:FF:000015">
    <property type="entry name" value="GPI ethanolamine phosphate transferase 1"/>
    <property type="match status" value="1"/>
</dbReference>
<feature type="transmembrane region" description="Helical" evidence="14">
    <location>
        <begin position="695"/>
        <end position="714"/>
    </location>
</feature>
<dbReference type="Pfam" id="PF04987">
    <property type="entry name" value="PigN"/>
    <property type="match status" value="1"/>
</dbReference>
<evidence type="ECO:0000256" key="13">
    <source>
        <dbReference type="ARBA" id="ARBA00024850"/>
    </source>
</evidence>
<dbReference type="STRING" id="1173061.A0A0J9XAZ0"/>
<evidence type="ECO:0000256" key="4">
    <source>
        <dbReference type="ARBA" id="ARBA00020831"/>
    </source>
</evidence>
<dbReference type="InterPro" id="IPR017850">
    <property type="entry name" value="Alkaline_phosphatase_core_sf"/>
</dbReference>
<comment type="function">
    <text evidence="13 14">Ethanolamine phosphate transferase involved in glycosylphosphatidylinositol-anchor biosynthesis. Transfers ethanolamine phosphate to the first alpha-1,4-linked mannose of the glycosylphosphatidylinositol precursor of GPI-anchor.</text>
</comment>
<name>A0A0J9XAZ0_GEOCN</name>
<proteinExistence type="inferred from homology"/>
<evidence type="ECO:0000256" key="3">
    <source>
        <dbReference type="ARBA" id="ARBA00008400"/>
    </source>
</evidence>
<evidence type="ECO:0000256" key="7">
    <source>
        <dbReference type="ARBA" id="ARBA00022692"/>
    </source>
</evidence>
<feature type="transmembrane region" description="Helical" evidence="14">
    <location>
        <begin position="631"/>
        <end position="654"/>
    </location>
</feature>
<evidence type="ECO:0000256" key="11">
    <source>
        <dbReference type="ARBA" id="ARBA00023180"/>
    </source>
</evidence>
<dbReference type="Proteomes" id="UP000242525">
    <property type="component" value="Unassembled WGS sequence"/>
</dbReference>
<dbReference type="GO" id="GO:0071555">
    <property type="term" value="P:cell wall organization"/>
    <property type="evidence" value="ECO:0007669"/>
    <property type="project" value="UniProtKB-KW"/>
</dbReference>
<feature type="transmembrane region" description="Helical" evidence="14">
    <location>
        <begin position="834"/>
        <end position="857"/>
    </location>
</feature>
<dbReference type="SUPFAM" id="SSF53649">
    <property type="entry name" value="Alkaline phosphatase-like"/>
    <property type="match status" value="1"/>
</dbReference>
<feature type="domain" description="GPI ethanolamine phosphate transferase 1 C-terminal" evidence="15">
    <location>
        <begin position="435"/>
        <end position="893"/>
    </location>
</feature>
<dbReference type="InterPro" id="IPR037671">
    <property type="entry name" value="PIGN_N"/>
</dbReference>
<evidence type="ECO:0000259" key="15">
    <source>
        <dbReference type="Pfam" id="PF04987"/>
    </source>
</evidence>
<dbReference type="OrthoDB" id="2748310at2759"/>
<keyword evidence="6 14" id="KW-0808">Transferase</keyword>
<dbReference type="InterPro" id="IPR007070">
    <property type="entry name" value="GPI_EtnP_transferase_1"/>
</dbReference>
<dbReference type="PANTHER" id="PTHR12250:SF0">
    <property type="entry name" value="GPI ETHANOLAMINE PHOSPHATE TRANSFERASE 1"/>
    <property type="match status" value="1"/>
</dbReference>
<evidence type="ECO:0000256" key="6">
    <source>
        <dbReference type="ARBA" id="ARBA00022679"/>
    </source>
</evidence>
<comment type="caution">
    <text evidence="16">The sequence shown here is derived from an EMBL/GenBank/DDBJ whole genome shotgun (WGS) entry which is preliminary data.</text>
</comment>
<evidence type="ECO:0000256" key="14">
    <source>
        <dbReference type="RuleBase" id="RU367138"/>
    </source>
</evidence>
<feature type="transmembrane region" description="Helical" evidence="14">
    <location>
        <begin position="456"/>
        <end position="474"/>
    </location>
</feature>
<protein>
    <recommendedName>
        <fullName evidence="4 14">GPI ethanolamine phosphate transferase 1</fullName>
        <ecNumber evidence="14">2.-.-.-</ecNumber>
    </recommendedName>
</protein>
<evidence type="ECO:0000256" key="2">
    <source>
        <dbReference type="ARBA" id="ARBA00004687"/>
    </source>
</evidence>
<evidence type="ECO:0000256" key="10">
    <source>
        <dbReference type="ARBA" id="ARBA00023136"/>
    </source>
</evidence>
<keyword evidence="7 14" id="KW-0812">Transmembrane</keyword>
<evidence type="ECO:0000256" key="5">
    <source>
        <dbReference type="ARBA" id="ARBA00022502"/>
    </source>
</evidence>
<evidence type="ECO:0000313" key="17">
    <source>
        <dbReference type="Proteomes" id="UP000242525"/>
    </source>
</evidence>
<comment type="subcellular location">
    <subcellularLocation>
        <location evidence="1 14">Endoplasmic reticulum membrane</location>
        <topology evidence="1 14">Multi-pass membrane protein</topology>
    </subcellularLocation>
</comment>
<dbReference type="CDD" id="cd16020">
    <property type="entry name" value="GPI_EPT_1"/>
    <property type="match status" value="1"/>
</dbReference>
<organism evidence="16 17">
    <name type="scientific">Geotrichum candidum</name>
    <name type="common">Oospora lactis</name>
    <name type="synonym">Dipodascus geotrichum</name>
    <dbReference type="NCBI Taxonomy" id="1173061"/>
    <lineage>
        <taxon>Eukaryota</taxon>
        <taxon>Fungi</taxon>
        <taxon>Dikarya</taxon>
        <taxon>Ascomycota</taxon>
        <taxon>Saccharomycotina</taxon>
        <taxon>Dipodascomycetes</taxon>
        <taxon>Dipodascales</taxon>
        <taxon>Dipodascaceae</taxon>
        <taxon>Geotrichum</taxon>
    </lineage>
</organism>
<keyword evidence="8 14" id="KW-0256">Endoplasmic reticulum</keyword>
<dbReference type="GO" id="GO:0051377">
    <property type="term" value="F:mannose-ethanolamine phosphotransferase activity"/>
    <property type="evidence" value="ECO:0007669"/>
    <property type="project" value="UniProtKB-UniRule"/>
</dbReference>
<gene>
    <name evidence="16" type="ORF">BN980_GECA07s03090g</name>
</gene>
<keyword evidence="10 14" id="KW-0472">Membrane</keyword>
<keyword evidence="9 14" id="KW-1133">Transmembrane helix</keyword>
<evidence type="ECO:0000256" key="8">
    <source>
        <dbReference type="ARBA" id="ARBA00022824"/>
    </source>
</evidence>
<dbReference type="GO" id="GO:0006506">
    <property type="term" value="P:GPI anchor biosynthetic process"/>
    <property type="evidence" value="ECO:0007669"/>
    <property type="project" value="UniProtKB-UniPathway"/>
</dbReference>
<feature type="transmembrane region" description="Helical" evidence="14">
    <location>
        <begin position="551"/>
        <end position="573"/>
    </location>
</feature>
<feature type="transmembrane region" description="Helical" evidence="14">
    <location>
        <begin position="601"/>
        <end position="619"/>
    </location>
</feature>
<feature type="transmembrane region" description="Helical" evidence="14">
    <location>
        <begin position="793"/>
        <end position="814"/>
    </location>
</feature>